<evidence type="ECO:0000313" key="1">
    <source>
        <dbReference type="EMBL" id="OWT43464.1"/>
    </source>
</evidence>
<accession>A0A219AT47</accession>
<keyword evidence="2" id="KW-1185">Reference proteome</keyword>
<sequence>MAYNDVQSSKCVYDVTYEAKARHREKGKKHVTPALAWLCSNVLILGRAQAVVGHGPGHDPCRSAKGRNSGGWDNVKTWESTSLWSGLVWCGVVQPGRGERLQLGPPEPALTVNGSNGGAHWATFQLSLMKCRKMIVSLLPLMQRGNFDGVATCVWPFNQDSFAALDWNAQMRDPLPRHRATIDLPAPVCTAHSVYVCTFESFSNNLWSLITAPHIPAPCGTTGTSI</sequence>
<dbReference type="EMBL" id="LSBJ02000001">
    <property type="protein sequence ID" value="OWT43464.1"/>
    <property type="molecule type" value="Genomic_DNA"/>
</dbReference>
<proteinExistence type="predicted"/>
<dbReference type="AlphaFoldDB" id="A0A219AT47"/>
<dbReference type="KEGG" id="pchm:VFPPC_17387"/>
<dbReference type="Proteomes" id="UP000078397">
    <property type="component" value="Unassembled WGS sequence"/>
</dbReference>
<comment type="caution">
    <text evidence="1">The sequence shown here is derived from an EMBL/GenBank/DDBJ whole genome shotgun (WGS) entry which is preliminary data.</text>
</comment>
<protein>
    <submittedName>
        <fullName evidence="1">Uncharacterized protein</fullName>
    </submittedName>
</protein>
<reference evidence="1 2" key="1">
    <citation type="journal article" date="2016" name="PLoS Pathog.">
        <title>Biosynthesis of antibiotic leucinostatins in bio-control fungus Purpureocillium lilacinum and their inhibition on phytophthora revealed by genome mining.</title>
        <authorList>
            <person name="Wang G."/>
            <person name="Liu Z."/>
            <person name="Lin R."/>
            <person name="Li E."/>
            <person name="Mao Z."/>
            <person name="Ling J."/>
            <person name="Yang Y."/>
            <person name="Yin W.B."/>
            <person name="Xie B."/>
        </authorList>
    </citation>
    <scope>NUCLEOTIDE SEQUENCE [LARGE SCALE GENOMIC DNA]</scope>
    <source>
        <strain evidence="1">170</strain>
    </source>
</reference>
<dbReference type="GeneID" id="33936366"/>
<gene>
    <name evidence="1" type="ORF">VFPPC_17387</name>
</gene>
<organism evidence="1 2">
    <name type="scientific">Pochonia chlamydosporia 170</name>
    <dbReference type="NCBI Taxonomy" id="1380566"/>
    <lineage>
        <taxon>Eukaryota</taxon>
        <taxon>Fungi</taxon>
        <taxon>Dikarya</taxon>
        <taxon>Ascomycota</taxon>
        <taxon>Pezizomycotina</taxon>
        <taxon>Sordariomycetes</taxon>
        <taxon>Hypocreomycetidae</taxon>
        <taxon>Hypocreales</taxon>
        <taxon>Clavicipitaceae</taxon>
        <taxon>Pochonia</taxon>
    </lineage>
</organism>
<evidence type="ECO:0000313" key="2">
    <source>
        <dbReference type="Proteomes" id="UP000078397"/>
    </source>
</evidence>
<dbReference type="RefSeq" id="XP_022285883.1">
    <property type="nucleotide sequence ID" value="XM_022429100.1"/>
</dbReference>
<name>A0A219AT47_METCM</name>